<dbReference type="AlphaFoldDB" id="A0ABD4T4W5"/>
<gene>
    <name evidence="1" type="ORF">QQ91_0012015</name>
</gene>
<dbReference type="PANTHER" id="PTHR46638">
    <property type="entry name" value="CORRINOID ADENOSYLTRANSFERASE"/>
    <property type="match status" value="1"/>
</dbReference>
<sequence length="178" mass="19491">MIAQVEPKRMDLETGGLPAIEGMVQVFTAAQRSFFTAVIAQAIQTAAQGRPTLLVQFLKGGIGMGPDQPIQLCQNLRWIRCGLPNCVGTPSITAAEQAQISALWHYTQTQIQSDQFSLVILDELSLALHLGFIPEAECLAMLEARPRRLDLVLTGPHMPEAILNLADQITELRRSVFA</sequence>
<evidence type="ECO:0000313" key="2">
    <source>
        <dbReference type="Proteomes" id="UP000031561"/>
    </source>
</evidence>
<dbReference type="Pfam" id="PF02572">
    <property type="entry name" value="CobA_CobO_BtuR"/>
    <property type="match status" value="1"/>
</dbReference>
<dbReference type="InterPro" id="IPR027417">
    <property type="entry name" value="P-loop_NTPase"/>
</dbReference>
<name>A0ABD4T4W5_9CYAN</name>
<accession>A0ABD4T4W5</accession>
<keyword evidence="2" id="KW-1185">Reference proteome</keyword>
<dbReference type="PIRSF" id="PIRSF015617">
    <property type="entry name" value="Adensltrnsf_CobA"/>
    <property type="match status" value="1"/>
</dbReference>
<dbReference type="Proteomes" id="UP000031561">
    <property type="component" value="Unassembled WGS sequence"/>
</dbReference>
<dbReference type="SUPFAM" id="SSF52540">
    <property type="entry name" value="P-loop containing nucleoside triphosphate hydrolases"/>
    <property type="match status" value="1"/>
</dbReference>
<dbReference type="PANTHER" id="PTHR46638:SF1">
    <property type="entry name" value="CORRINOID ADENOSYLTRANSFERASE"/>
    <property type="match status" value="1"/>
</dbReference>
<organism evidence="1 2">
    <name type="scientific">Lyngbya confervoides BDU141951</name>
    <dbReference type="NCBI Taxonomy" id="1574623"/>
    <lineage>
        <taxon>Bacteria</taxon>
        <taxon>Bacillati</taxon>
        <taxon>Cyanobacteriota</taxon>
        <taxon>Cyanophyceae</taxon>
        <taxon>Oscillatoriophycideae</taxon>
        <taxon>Oscillatoriales</taxon>
        <taxon>Microcoleaceae</taxon>
        <taxon>Lyngbya</taxon>
    </lineage>
</organism>
<reference evidence="1 2" key="1">
    <citation type="journal article" date="2015" name="Genome Announc.">
        <title>Draft Genome Sequence of Filamentous Marine Cyanobacterium Lyngbya confervoides Strain BDU141951.</title>
        <authorList>
            <person name="Chandrababunaidu M.M."/>
            <person name="Sen D."/>
            <person name="Tripathy S."/>
        </authorList>
    </citation>
    <scope>NUCLEOTIDE SEQUENCE [LARGE SCALE GENOMIC DNA]</scope>
    <source>
        <strain evidence="1 2">BDU141951</strain>
    </source>
</reference>
<evidence type="ECO:0000313" key="1">
    <source>
        <dbReference type="EMBL" id="MCM1983543.1"/>
    </source>
</evidence>
<protein>
    <submittedName>
        <fullName evidence="1">P-loop NTPase family protein</fullName>
    </submittedName>
</protein>
<dbReference type="Gene3D" id="3.40.50.300">
    <property type="entry name" value="P-loop containing nucleotide triphosphate hydrolases"/>
    <property type="match status" value="1"/>
</dbReference>
<dbReference type="InterPro" id="IPR003724">
    <property type="entry name" value="CblAdoTrfase_CobA"/>
</dbReference>
<proteinExistence type="predicted"/>
<dbReference type="EMBL" id="JTHE03000063">
    <property type="protein sequence ID" value="MCM1983543.1"/>
    <property type="molecule type" value="Genomic_DNA"/>
</dbReference>
<comment type="caution">
    <text evidence="1">The sequence shown here is derived from an EMBL/GenBank/DDBJ whole genome shotgun (WGS) entry which is preliminary data.</text>
</comment>
<dbReference type="NCBIfam" id="NF005648">
    <property type="entry name" value="PRK07414.1"/>
    <property type="match status" value="1"/>
</dbReference>